<sequence length="135" mass="16187">MLGYTPDEKLRQEQLRALRRKWLKDQELSPREPVLPPTKKGPVERFWNNFLQERSLWRIYTFKAYNGGVFALTRVLIPAWIVHYYVKYHIETKPYANVILKPRLFPGNTILETGEVIPSWRRQTKCTIKFQIQVQ</sequence>
<evidence type="ECO:0000256" key="7">
    <source>
        <dbReference type="ARBA" id="ARBA00022660"/>
    </source>
</evidence>
<evidence type="ECO:0000256" key="10">
    <source>
        <dbReference type="ARBA" id="ARBA00022982"/>
    </source>
</evidence>
<evidence type="ECO:0000256" key="13">
    <source>
        <dbReference type="ARBA" id="ARBA00023128"/>
    </source>
</evidence>
<comment type="subunit">
    <text evidence="4">Complex I is composed of 45 different subunits.</text>
</comment>
<keyword evidence="14" id="KW-0472">Membrane</keyword>
<reference evidence="17" key="1">
    <citation type="thesis" date="2020" institute="ProQuest LLC" country="789 East Eisenhower Parkway, Ann Arbor, MI, USA">
        <title>Comparative Genomics and Chromosome Evolution.</title>
        <authorList>
            <person name="Mudd A.B."/>
        </authorList>
    </citation>
    <scope>NUCLEOTIDE SEQUENCE</scope>
    <source>
        <strain evidence="17">Female2</strain>
        <tissue evidence="17">Blood</tissue>
    </source>
</reference>
<evidence type="ECO:0000256" key="5">
    <source>
        <dbReference type="ARBA" id="ARBA00018675"/>
    </source>
</evidence>
<dbReference type="InterPro" id="IPR019174">
    <property type="entry name" value="NADH_DH_b-subcmplx_su6"/>
</dbReference>
<evidence type="ECO:0000256" key="1">
    <source>
        <dbReference type="ARBA" id="ARBA00003195"/>
    </source>
</evidence>
<evidence type="ECO:0000256" key="8">
    <source>
        <dbReference type="ARBA" id="ARBA00022692"/>
    </source>
</evidence>
<comment type="function">
    <text evidence="1">Accessory subunit of the mitochondrial membrane respiratory chain NADH dehydrogenase (Complex I), that is believed not to be involved in catalysis. Complex I functions in the transfer of electrons from NADH to the respiratory chain. The immediate electron acceptor for the enzyme is believed to be ubiquinone.</text>
</comment>
<evidence type="ECO:0000313" key="17">
    <source>
        <dbReference type="EMBL" id="KAG8455029.1"/>
    </source>
</evidence>
<dbReference type="OrthoDB" id="5824032at2759"/>
<dbReference type="GO" id="GO:0006120">
    <property type="term" value="P:mitochondrial electron transport, NADH to ubiquinone"/>
    <property type="evidence" value="ECO:0007669"/>
    <property type="project" value="InterPro"/>
</dbReference>
<accession>A0A8T2KD23</accession>
<dbReference type="GO" id="GO:0005743">
    <property type="term" value="C:mitochondrial inner membrane"/>
    <property type="evidence" value="ECO:0007669"/>
    <property type="project" value="UniProtKB-SubCell"/>
</dbReference>
<comment type="caution">
    <text evidence="17">The sequence shown here is derived from an EMBL/GenBank/DDBJ whole genome shotgun (WGS) entry which is preliminary data.</text>
</comment>
<proteinExistence type="inferred from homology"/>
<gene>
    <name evidence="17" type="ORF">GDO86_001303</name>
</gene>
<comment type="subcellular location">
    <subcellularLocation>
        <location evidence="2">Mitochondrion inner membrane</location>
        <topology evidence="2">Single-pass membrane protein</topology>
        <orientation evidence="2">Matrix side</orientation>
    </subcellularLocation>
</comment>
<dbReference type="Pfam" id="PF09782">
    <property type="entry name" value="NDUF_B6"/>
    <property type="match status" value="1"/>
</dbReference>
<evidence type="ECO:0000256" key="11">
    <source>
        <dbReference type="ARBA" id="ARBA00022989"/>
    </source>
</evidence>
<evidence type="ECO:0000256" key="2">
    <source>
        <dbReference type="ARBA" id="ARBA00004298"/>
    </source>
</evidence>
<keyword evidence="13" id="KW-0496">Mitochondrion</keyword>
<evidence type="ECO:0000256" key="14">
    <source>
        <dbReference type="ARBA" id="ARBA00023136"/>
    </source>
</evidence>
<dbReference type="PANTHER" id="PTHR15083">
    <property type="entry name" value="NADH DEHYDROGENASE [UBIQUINONE] 1 BETA SUBCOMPLEX SUBUNIT 6"/>
    <property type="match status" value="1"/>
</dbReference>
<name>A0A8T2KD23_9PIPI</name>
<keyword evidence="6" id="KW-0813">Transport</keyword>
<keyword evidence="10" id="KW-0249">Electron transport</keyword>
<keyword evidence="9" id="KW-0999">Mitochondrion inner membrane</keyword>
<evidence type="ECO:0000256" key="15">
    <source>
        <dbReference type="ARBA" id="ARBA00029949"/>
    </source>
</evidence>
<keyword evidence="8" id="KW-0812">Transmembrane</keyword>
<keyword evidence="12" id="KW-0007">Acetylation</keyword>
<keyword evidence="18" id="KW-1185">Reference proteome</keyword>
<protein>
    <recommendedName>
        <fullName evidence="5">NADH dehydrogenase [ubiquinone] 1 beta subcomplex subunit 6</fullName>
    </recommendedName>
    <alternativeName>
        <fullName evidence="16">Complex I-B17</fullName>
    </alternativeName>
    <alternativeName>
        <fullName evidence="15">NADH-ubiquinone oxidoreductase B17 subunit</fullName>
    </alternativeName>
</protein>
<dbReference type="EMBL" id="JAACNH010000001">
    <property type="protein sequence ID" value="KAG8455029.1"/>
    <property type="molecule type" value="Genomic_DNA"/>
</dbReference>
<comment type="similarity">
    <text evidence="3">Belongs to the complex I NDUFB6 subunit family.</text>
</comment>
<organism evidence="17 18">
    <name type="scientific">Hymenochirus boettgeri</name>
    <name type="common">Congo dwarf clawed frog</name>
    <dbReference type="NCBI Taxonomy" id="247094"/>
    <lineage>
        <taxon>Eukaryota</taxon>
        <taxon>Metazoa</taxon>
        <taxon>Chordata</taxon>
        <taxon>Craniata</taxon>
        <taxon>Vertebrata</taxon>
        <taxon>Euteleostomi</taxon>
        <taxon>Amphibia</taxon>
        <taxon>Batrachia</taxon>
        <taxon>Anura</taxon>
        <taxon>Pipoidea</taxon>
        <taxon>Pipidae</taxon>
        <taxon>Pipinae</taxon>
        <taxon>Hymenochirus</taxon>
    </lineage>
</organism>
<dbReference type="PANTHER" id="PTHR15083:SF0">
    <property type="entry name" value="NADH DEHYDROGENASE [UBIQUINONE] 1 BETA SUBCOMPLEX SUBUNIT 6"/>
    <property type="match status" value="1"/>
</dbReference>
<keyword evidence="7" id="KW-0679">Respiratory chain</keyword>
<evidence type="ECO:0000256" key="4">
    <source>
        <dbReference type="ARBA" id="ARBA00011533"/>
    </source>
</evidence>
<evidence type="ECO:0000256" key="16">
    <source>
        <dbReference type="ARBA" id="ARBA00030214"/>
    </source>
</evidence>
<dbReference type="AlphaFoldDB" id="A0A8T2KD23"/>
<evidence type="ECO:0000256" key="3">
    <source>
        <dbReference type="ARBA" id="ARBA00007771"/>
    </source>
</evidence>
<evidence type="ECO:0000313" key="18">
    <source>
        <dbReference type="Proteomes" id="UP000812440"/>
    </source>
</evidence>
<evidence type="ECO:0000256" key="6">
    <source>
        <dbReference type="ARBA" id="ARBA00022448"/>
    </source>
</evidence>
<keyword evidence="11" id="KW-1133">Transmembrane helix</keyword>
<evidence type="ECO:0000256" key="9">
    <source>
        <dbReference type="ARBA" id="ARBA00022792"/>
    </source>
</evidence>
<dbReference type="Proteomes" id="UP000812440">
    <property type="component" value="Chromosome 1"/>
</dbReference>
<evidence type="ECO:0000256" key="12">
    <source>
        <dbReference type="ARBA" id="ARBA00022990"/>
    </source>
</evidence>